<evidence type="ECO:0000313" key="2">
    <source>
        <dbReference type="Proteomes" id="UP000636800"/>
    </source>
</evidence>
<accession>A0A835UX92</accession>
<name>A0A835UX92_VANPL</name>
<organism evidence="1 2">
    <name type="scientific">Vanilla planifolia</name>
    <name type="common">Vanilla</name>
    <dbReference type="NCBI Taxonomy" id="51239"/>
    <lineage>
        <taxon>Eukaryota</taxon>
        <taxon>Viridiplantae</taxon>
        <taxon>Streptophyta</taxon>
        <taxon>Embryophyta</taxon>
        <taxon>Tracheophyta</taxon>
        <taxon>Spermatophyta</taxon>
        <taxon>Magnoliopsida</taxon>
        <taxon>Liliopsida</taxon>
        <taxon>Asparagales</taxon>
        <taxon>Orchidaceae</taxon>
        <taxon>Vanilloideae</taxon>
        <taxon>Vanilleae</taxon>
        <taxon>Vanilla</taxon>
    </lineage>
</organism>
<dbReference type="EMBL" id="JADCNL010000005">
    <property type="protein sequence ID" value="KAG0479274.1"/>
    <property type="molecule type" value="Genomic_DNA"/>
</dbReference>
<reference evidence="1 2" key="1">
    <citation type="journal article" date="2020" name="Nat. Food">
        <title>A phased Vanilla planifolia genome enables genetic improvement of flavour and production.</title>
        <authorList>
            <person name="Hasing T."/>
            <person name="Tang H."/>
            <person name="Brym M."/>
            <person name="Khazi F."/>
            <person name="Huang T."/>
            <person name="Chambers A.H."/>
        </authorList>
    </citation>
    <scope>NUCLEOTIDE SEQUENCE [LARGE SCALE GENOMIC DNA]</scope>
    <source>
        <tissue evidence="1">Leaf</tissue>
    </source>
</reference>
<comment type="caution">
    <text evidence="1">The sequence shown here is derived from an EMBL/GenBank/DDBJ whole genome shotgun (WGS) entry which is preliminary data.</text>
</comment>
<dbReference type="AlphaFoldDB" id="A0A835UX92"/>
<sequence length="53" mass="5805">MSVPEKQVEDRSLAVSAAWDGHGRIRYPMSVPEKQVEDRSLAVSAAWDGHGVV</sequence>
<dbReference type="Proteomes" id="UP000636800">
    <property type="component" value="Chromosome 5"/>
</dbReference>
<evidence type="ECO:0000313" key="1">
    <source>
        <dbReference type="EMBL" id="KAG0479274.1"/>
    </source>
</evidence>
<keyword evidence="2" id="KW-1185">Reference proteome</keyword>
<dbReference type="OrthoDB" id="422362at2759"/>
<protein>
    <submittedName>
        <fullName evidence="1">Uncharacterized protein</fullName>
    </submittedName>
</protein>
<proteinExistence type="predicted"/>
<gene>
    <name evidence="1" type="ORF">HPP92_010132</name>
</gene>